<dbReference type="PANTHER" id="PTHR30328:SF54">
    <property type="entry name" value="HTH-TYPE TRANSCRIPTIONAL REPRESSOR SCO4008"/>
    <property type="match status" value="1"/>
</dbReference>
<feature type="domain" description="HTH tetR-type" evidence="3">
    <location>
        <begin position="12"/>
        <end position="72"/>
    </location>
</feature>
<evidence type="ECO:0000313" key="4">
    <source>
        <dbReference type="EMBL" id="EGC18666.1"/>
    </source>
</evidence>
<evidence type="ECO:0000256" key="2">
    <source>
        <dbReference type="PROSITE-ProRule" id="PRU00335"/>
    </source>
</evidence>
<dbReference type="PRINTS" id="PR00455">
    <property type="entry name" value="HTHTETR"/>
</dbReference>
<evidence type="ECO:0000313" key="5">
    <source>
        <dbReference type="Proteomes" id="UP000005697"/>
    </source>
</evidence>
<evidence type="ECO:0000256" key="1">
    <source>
        <dbReference type="ARBA" id="ARBA00023125"/>
    </source>
</evidence>
<dbReference type="HOGENOM" id="CLU_069356_30_0_10"/>
<dbReference type="eggNOG" id="COG1309">
    <property type="taxonomic scope" value="Bacteria"/>
</dbReference>
<sequence length="215" mass="25351">MYNTATETAYRRELKEKILRVATALFHRYGIRRVKMDDIANDLKISKRTLYEIYSNKEKLLLEVMRNDKLVESRRMEGFDRPGSNVINIVIEVCKYRIEEFSQINPLFFEDIHKYPELLAHVRKLHEQRESDVLAFMQRGIDEGLFLPDINYGIVRTLTNASQQAIMNLYLYKKYDVTELAHVAILLFIRGFCTPEGVRQLDEQLESLAWIKSGR</sequence>
<dbReference type="PROSITE" id="PS50977">
    <property type="entry name" value="HTH_TETR_2"/>
    <property type="match status" value="1"/>
</dbReference>
<dbReference type="Gene3D" id="1.10.357.10">
    <property type="entry name" value="Tetracycline Repressor, domain 2"/>
    <property type="match status" value="1"/>
</dbReference>
<name>F0FAQ3_9BACT</name>
<dbReference type="InterPro" id="IPR001647">
    <property type="entry name" value="HTH_TetR"/>
</dbReference>
<accession>F0FAQ3</accession>
<dbReference type="InterPro" id="IPR009057">
    <property type="entry name" value="Homeodomain-like_sf"/>
</dbReference>
<dbReference type="PANTHER" id="PTHR30328">
    <property type="entry name" value="TRANSCRIPTIONAL REPRESSOR"/>
    <property type="match status" value="1"/>
</dbReference>
<dbReference type="SUPFAM" id="SSF48498">
    <property type="entry name" value="Tetracyclin repressor-like, C-terminal domain"/>
    <property type="match status" value="1"/>
</dbReference>
<keyword evidence="5" id="KW-1185">Reference proteome</keyword>
<proteinExistence type="predicted"/>
<dbReference type="SUPFAM" id="SSF46689">
    <property type="entry name" value="Homeodomain-like"/>
    <property type="match status" value="1"/>
</dbReference>
<protein>
    <submittedName>
        <fullName evidence="4">Transcriptional regulator, TetR family</fullName>
    </submittedName>
</protein>
<dbReference type="OrthoDB" id="881297at2"/>
<dbReference type="GO" id="GO:0003677">
    <property type="term" value="F:DNA binding"/>
    <property type="evidence" value="ECO:0007669"/>
    <property type="project" value="UniProtKB-UniRule"/>
</dbReference>
<evidence type="ECO:0000259" key="3">
    <source>
        <dbReference type="PROSITE" id="PS50977"/>
    </source>
</evidence>
<reference evidence="4 5" key="1">
    <citation type="submission" date="2011-01" db="EMBL/GenBank/DDBJ databases">
        <authorList>
            <person name="Muzny D."/>
            <person name="Qin X."/>
            <person name="Deng J."/>
            <person name="Jiang H."/>
            <person name="Liu Y."/>
            <person name="Qu J."/>
            <person name="Song X.-Z."/>
            <person name="Zhang L."/>
            <person name="Thornton R."/>
            <person name="Coyle M."/>
            <person name="Francisco L."/>
            <person name="Jackson L."/>
            <person name="Javaid M."/>
            <person name="Korchina V."/>
            <person name="Kovar C."/>
            <person name="Mata R."/>
            <person name="Mathew T."/>
            <person name="Ngo R."/>
            <person name="Nguyen L."/>
            <person name="Nguyen N."/>
            <person name="Okwuonu G."/>
            <person name="Ongeri F."/>
            <person name="Pham C."/>
            <person name="Simmons D."/>
            <person name="Wilczek-Boney K."/>
            <person name="Hale W."/>
            <person name="Jakkamsetti A."/>
            <person name="Pham P."/>
            <person name="Ruth R."/>
            <person name="San Lucas F."/>
            <person name="Warren J."/>
            <person name="Zhang J."/>
            <person name="Zhao Z."/>
            <person name="Zhou C."/>
            <person name="Zhu D."/>
            <person name="Lee S."/>
            <person name="Bess C."/>
            <person name="Blankenburg K."/>
            <person name="Forbes L."/>
            <person name="Fu Q."/>
            <person name="Gubbala S."/>
            <person name="Hirani K."/>
            <person name="Jayaseelan J.C."/>
            <person name="Lara F."/>
            <person name="Munidasa M."/>
            <person name="Palculict T."/>
            <person name="Patil S."/>
            <person name="Pu L.-L."/>
            <person name="Saada N."/>
            <person name="Tang L."/>
            <person name="Weissenberger G."/>
            <person name="Zhu Y."/>
            <person name="Hemphill L."/>
            <person name="Shang Y."/>
            <person name="Youmans B."/>
            <person name="Ayvaz T."/>
            <person name="Ross M."/>
            <person name="Santibanez J."/>
            <person name="Aqrawi P."/>
            <person name="Gross S."/>
            <person name="Joshi V."/>
            <person name="Fowler G."/>
            <person name="Nazareth L."/>
            <person name="Reid J."/>
            <person name="Worley K."/>
            <person name="Petrosino J."/>
            <person name="Highlander S."/>
            <person name="Gibbs R."/>
        </authorList>
    </citation>
    <scope>NUCLEOTIDE SEQUENCE [LARGE SCALE GENOMIC DNA]</scope>
    <source>
        <strain evidence="4 5">DSM 16608</strain>
    </source>
</reference>
<feature type="DNA-binding region" description="H-T-H motif" evidence="2">
    <location>
        <begin position="35"/>
        <end position="54"/>
    </location>
</feature>
<dbReference type="Proteomes" id="UP000005697">
    <property type="component" value="Unassembled WGS sequence"/>
</dbReference>
<gene>
    <name evidence="4" type="ORF">HMPREF9141_2670</name>
</gene>
<dbReference type="Pfam" id="PF00440">
    <property type="entry name" value="TetR_N"/>
    <property type="match status" value="1"/>
</dbReference>
<dbReference type="AlphaFoldDB" id="F0FAQ3"/>
<dbReference type="InterPro" id="IPR050109">
    <property type="entry name" value="HTH-type_TetR-like_transc_reg"/>
</dbReference>
<dbReference type="EMBL" id="AEWX01000047">
    <property type="protein sequence ID" value="EGC18666.1"/>
    <property type="molecule type" value="Genomic_DNA"/>
</dbReference>
<keyword evidence="1 2" id="KW-0238">DNA-binding</keyword>
<dbReference type="RefSeq" id="WP_007367407.1">
    <property type="nucleotide sequence ID" value="NZ_GL872282.1"/>
</dbReference>
<dbReference type="InterPro" id="IPR036271">
    <property type="entry name" value="Tet_transcr_reg_TetR-rel_C_sf"/>
</dbReference>
<dbReference type="STRING" id="888743.HMPREF9141_2670"/>
<organism evidence="4 5">
    <name type="scientific">Prevotella multiformis DSM 16608</name>
    <dbReference type="NCBI Taxonomy" id="888743"/>
    <lineage>
        <taxon>Bacteria</taxon>
        <taxon>Pseudomonadati</taxon>
        <taxon>Bacteroidota</taxon>
        <taxon>Bacteroidia</taxon>
        <taxon>Bacteroidales</taxon>
        <taxon>Prevotellaceae</taxon>
        <taxon>Prevotella</taxon>
    </lineage>
</organism>
<dbReference type="Gene3D" id="1.10.10.60">
    <property type="entry name" value="Homeodomain-like"/>
    <property type="match status" value="1"/>
</dbReference>
<comment type="caution">
    <text evidence="4">The sequence shown here is derived from an EMBL/GenBank/DDBJ whole genome shotgun (WGS) entry which is preliminary data.</text>
</comment>